<dbReference type="EMBL" id="JWZT01002140">
    <property type="protein sequence ID" value="KII70220.1"/>
    <property type="molecule type" value="Genomic_DNA"/>
</dbReference>
<evidence type="ECO:0000313" key="2">
    <source>
        <dbReference type="Proteomes" id="UP000031668"/>
    </source>
</evidence>
<dbReference type="Proteomes" id="UP000031668">
    <property type="component" value="Unassembled WGS sequence"/>
</dbReference>
<reference evidence="1 2" key="1">
    <citation type="journal article" date="2014" name="Genome Biol. Evol.">
        <title>The genome of the myxosporean Thelohanellus kitauei shows adaptations to nutrient acquisition within its fish host.</title>
        <authorList>
            <person name="Yang Y."/>
            <person name="Xiong J."/>
            <person name="Zhou Z."/>
            <person name="Huo F."/>
            <person name="Miao W."/>
            <person name="Ran C."/>
            <person name="Liu Y."/>
            <person name="Zhang J."/>
            <person name="Feng J."/>
            <person name="Wang M."/>
            <person name="Wang M."/>
            <person name="Wang L."/>
            <person name="Yao B."/>
        </authorList>
    </citation>
    <scope>NUCLEOTIDE SEQUENCE [LARGE SCALE GENOMIC DNA]</scope>
    <source>
        <strain evidence="1">Wuqing</strain>
    </source>
</reference>
<name>A0A0C2N1I6_THEKT</name>
<proteinExistence type="predicted"/>
<keyword evidence="2" id="KW-1185">Reference proteome</keyword>
<comment type="caution">
    <text evidence="1">The sequence shown here is derived from an EMBL/GenBank/DDBJ whole genome shotgun (WGS) entry which is preliminary data.</text>
</comment>
<gene>
    <name evidence="1" type="ORF">RF11_16156</name>
</gene>
<accession>A0A0C2N1I6</accession>
<evidence type="ECO:0000313" key="1">
    <source>
        <dbReference type="EMBL" id="KII70220.1"/>
    </source>
</evidence>
<protein>
    <submittedName>
        <fullName evidence="1">Uncharacterized protein</fullName>
    </submittedName>
</protein>
<organism evidence="1 2">
    <name type="scientific">Thelohanellus kitauei</name>
    <name type="common">Myxosporean</name>
    <dbReference type="NCBI Taxonomy" id="669202"/>
    <lineage>
        <taxon>Eukaryota</taxon>
        <taxon>Metazoa</taxon>
        <taxon>Cnidaria</taxon>
        <taxon>Myxozoa</taxon>
        <taxon>Myxosporea</taxon>
        <taxon>Bivalvulida</taxon>
        <taxon>Platysporina</taxon>
        <taxon>Myxobolidae</taxon>
        <taxon>Thelohanellus</taxon>
    </lineage>
</organism>
<dbReference type="AlphaFoldDB" id="A0A0C2N1I6"/>
<sequence>MEKAAARRVDAHAILALMKTIFRFRTAEYMRNARGTQIQMGDCMNGICKCHKSFGVKFCKWYNGNACDKPVETVDIIFDYTGVHVIITDYYLPVCVALHKNCQRLYMIHFNYEGTHIEKITGQRFDRAKGLYDQCSRVPCKSNLPKDTQICNKDRSSEAKRKGLNANQRLYLLSFSRNLHRMLGLQIRRFTSRSCLKHFSNRFLS</sequence>